<dbReference type="RefSeq" id="WP_040449304.1">
    <property type="nucleotide sequence ID" value="NZ_CM002917.1"/>
</dbReference>
<evidence type="ECO:0000313" key="6">
    <source>
        <dbReference type="Proteomes" id="UP000004291"/>
    </source>
</evidence>
<evidence type="ECO:0000259" key="4">
    <source>
        <dbReference type="PROSITE" id="PS01124"/>
    </source>
</evidence>
<accession>A9D2C6</accession>
<name>A9D2C6_HOEPD</name>
<dbReference type="eggNOG" id="COG2207">
    <property type="taxonomic scope" value="Bacteria"/>
</dbReference>
<dbReference type="PANTHER" id="PTHR46796">
    <property type="entry name" value="HTH-TYPE TRANSCRIPTIONAL ACTIVATOR RHAS-RELATED"/>
    <property type="match status" value="1"/>
</dbReference>
<dbReference type="GO" id="GO:0043565">
    <property type="term" value="F:sequence-specific DNA binding"/>
    <property type="evidence" value="ECO:0007669"/>
    <property type="project" value="InterPro"/>
</dbReference>
<gene>
    <name evidence="5" type="ORF">HPDFL43_14312</name>
</gene>
<dbReference type="OrthoDB" id="9783876at2"/>
<dbReference type="InterPro" id="IPR018060">
    <property type="entry name" value="HTH_AraC"/>
</dbReference>
<evidence type="ECO:0000256" key="1">
    <source>
        <dbReference type="ARBA" id="ARBA00023015"/>
    </source>
</evidence>
<feature type="domain" description="HTH araC/xylS-type" evidence="4">
    <location>
        <begin position="147"/>
        <end position="244"/>
    </location>
</feature>
<dbReference type="InterPro" id="IPR018062">
    <property type="entry name" value="HTH_AraC-typ_CS"/>
</dbReference>
<reference evidence="5 6" key="1">
    <citation type="submission" date="2007-10" db="EMBL/GenBank/DDBJ databases">
        <authorList>
            <person name="Wagner-Dobler I."/>
            <person name="Ferriera S."/>
            <person name="Johnson J."/>
            <person name="Kravitz S."/>
            <person name="Beeson K."/>
            <person name="Sutton G."/>
            <person name="Rogers Y.-H."/>
            <person name="Friedman R."/>
            <person name="Frazier M."/>
            <person name="Venter J.C."/>
        </authorList>
    </citation>
    <scope>NUCLEOTIDE SEQUENCE [LARGE SCALE GENOMIC DNA]</scope>
    <source>
        <strain evidence="5 6">DFL-43</strain>
    </source>
</reference>
<dbReference type="Pfam" id="PF12833">
    <property type="entry name" value="HTH_18"/>
    <property type="match status" value="1"/>
</dbReference>
<dbReference type="Gene3D" id="1.10.10.60">
    <property type="entry name" value="Homeodomain-like"/>
    <property type="match status" value="2"/>
</dbReference>
<dbReference type="HOGENOM" id="CLU_000445_81_0_5"/>
<dbReference type="AlphaFoldDB" id="A9D2C6"/>
<keyword evidence="1" id="KW-0805">Transcription regulation</keyword>
<dbReference type="PANTHER" id="PTHR46796:SF13">
    <property type="entry name" value="HTH-TYPE TRANSCRIPTIONAL ACTIVATOR RHAS"/>
    <property type="match status" value="1"/>
</dbReference>
<organism evidence="5 6">
    <name type="scientific">Hoeflea phototrophica (strain DSM 17068 / NCIMB 14078 / DFL-43)</name>
    <dbReference type="NCBI Taxonomy" id="411684"/>
    <lineage>
        <taxon>Bacteria</taxon>
        <taxon>Pseudomonadati</taxon>
        <taxon>Pseudomonadota</taxon>
        <taxon>Alphaproteobacteria</taxon>
        <taxon>Hyphomicrobiales</taxon>
        <taxon>Rhizobiaceae</taxon>
        <taxon>Hoeflea</taxon>
    </lineage>
</organism>
<reference evidence="5 6" key="2">
    <citation type="submission" date="2012-06" db="EMBL/GenBank/DDBJ databases">
        <authorList>
            <person name="Fiebig A."/>
        </authorList>
    </citation>
    <scope>NUCLEOTIDE SEQUENCE [LARGE SCALE GENOMIC DNA]</scope>
    <source>
        <strain evidence="5 6">DFL-43</strain>
    </source>
</reference>
<dbReference type="InterPro" id="IPR050204">
    <property type="entry name" value="AraC_XylS_family_regulators"/>
</dbReference>
<evidence type="ECO:0000256" key="2">
    <source>
        <dbReference type="ARBA" id="ARBA00023125"/>
    </source>
</evidence>
<dbReference type="PROSITE" id="PS00041">
    <property type="entry name" value="HTH_ARAC_FAMILY_1"/>
    <property type="match status" value="1"/>
</dbReference>
<keyword evidence="3" id="KW-0804">Transcription</keyword>
<dbReference type="GO" id="GO:0003700">
    <property type="term" value="F:DNA-binding transcription factor activity"/>
    <property type="evidence" value="ECO:0007669"/>
    <property type="project" value="InterPro"/>
</dbReference>
<comment type="caution">
    <text evidence="5">The sequence shown here is derived from an EMBL/GenBank/DDBJ whole genome shotgun (WGS) entry which is preliminary data.</text>
</comment>
<dbReference type="Proteomes" id="UP000004291">
    <property type="component" value="Chromosome"/>
</dbReference>
<dbReference type="InterPro" id="IPR009057">
    <property type="entry name" value="Homeodomain-like_sf"/>
</dbReference>
<protein>
    <submittedName>
        <fullName evidence="5">AraC-type DNA-binding domain-containing protein</fullName>
    </submittedName>
</protein>
<dbReference type="Pfam" id="PF12852">
    <property type="entry name" value="Cupin_6"/>
    <property type="match status" value="1"/>
</dbReference>
<evidence type="ECO:0000313" key="5">
    <source>
        <dbReference type="EMBL" id="EDQ34178.2"/>
    </source>
</evidence>
<keyword evidence="6" id="KW-1185">Reference proteome</keyword>
<evidence type="ECO:0000256" key="3">
    <source>
        <dbReference type="ARBA" id="ARBA00023163"/>
    </source>
</evidence>
<dbReference type="SUPFAM" id="SSF46689">
    <property type="entry name" value="Homeodomain-like"/>
    <property type="match status" value="2"/>
</dbReference>
<dbReference type="EMBL" id="ABIA03000004">
    <property type="protein sequence ID" value="EDQ34178.2"/>
    <property type="molecule type" value="Genomic_DNA"/>
</dbReference>
<dbReference type="InterPro" id="IPR032783">
    <property type="entry name" value="AraC_lig"/>
</dbReference>
<dbReference type="PROSITE" id="PS01124">
    <property type="entry name" value="HTH_ARAC_FAMILY_2"/>
    <property type="match status" value="1"/>
</dbReference>
<keyword evidence="2 5" id="KW-0238">DNA-binding</keyword>
<sequence>MAGFDRLTTLMERFTLQVVPADASRATLVVSADEAGEPSQILFGAPGIASGIDPDRVLVCVVVDWGGADNPLMAALPNRFEFALAQDVEMASVVSLMRSELGAGRCGAASVVNRLGEVLIVRLLRAQIEAGSTGPGLIAGLSDPRLSRAIVTMHDQPGRDWRNQDLAEIAGLSLSRLAETFMAIVGETPAAYLRRWRLTLARQDLLKGDRVDAVARRYGYGSPEGFARAFRHRYGRNPLEMRAHA</sequence>
<proteinExistence type="predicted"/>
<dbReference type="STRING" id="411684.HPDFL43_14312"/>
<dbReference type="SMART" id="SM00342">
    <property type="entry name" value="HTH_ARAC"/>
    <property type="match status" value="1"/>
</dbReference>